<feature type="transmembrane region" description="Helical" evidence="6">
    <location>
        <begin position="417"/>
        <end position="434"/>
    </location>
</feature>
<protein>
    <recommendedName>
        <fullName evidence="6">Na(+)/H(+) antiporter NhaA</fullName>
    </recommendedName>
    <alternativeName>
        <fullName evidence="6">Sodium/proton antiporter NhaA</fullName>
    </alternativeName>
</protein>
<evidence type="ECO:0000256" key="4">
    <source>
        <dbReference type="ARBA" id="ARBA00022989"/>
    </source>
</evidence>
<sequence>MQAESRRIDRIVAPLHQFMGRERSAGIVLGVSIVVAMALANSPLAADYFRLFGLKVGFVFDGEPYLYHSLHHWINDGLMSLFFFVVGLELKREFIGGELSHVRNVLLPAGAAVGGMVVPALVYLALNGGSGSAHGWGIPMATDIAFSLAILYALGNRVPLAAKVFLTTLAIVDDLGAVVVIALFYTSEISIESVGVGVAFLGLMVAANRMGVKNVAFYSIVAVAGVWTAFLMSGIHATIAAVLAAFAIPSDALLPETAYVRRAAVHLIHFRHLPPNGVATLTGEQLDAVTAMRSDARDAMPPLQRLEHSMHPFVSFVVMPVFALANAGVSFAGLQPSDVFSTAVAPGVFLGLLLGKPLGVCLSVWLMVRLRVASLPRGVGMGGMVGLGFLASIGFTMSMFISTLAFSDDTMLMQAKLGIFAASLAGGAIGYVMLRRCYSPGAGE</sequence>
<feature type="transmembrane region" description="Helical" evidence="6">
    <location>
        <begin position="65"/>
        <end position="85"/>
    </location>
</feature>
<keyword evidence="8" id="KW-1185">Reference proteome</keyword>
<name>A0A938WQ33_9BACT</name>
<keyword evidence="6" id="KW-0915">Sodium</keyword>
<dbReference type="NCBIfam" id="TIGR00773">
    <property type="entry name" value="NhaA"/>
    <property type="match status" value="1"/>
</dbReference>
<dbReference type="Gene3D" id="1.20.1530.10">
    <property type="entry name" value="Na+/H+ antiporter like domain"/>
    <property type="match status" value="1"/>
</dbReference>
<feature type="transmembrane region" description="Helical" evidence="6">
    <location>
        <begin position="191"/>
        <end position="208"/>
    </location>
</feature>
<evidence type="ECO:0000256" key="5">
    <source>
        <dbReference type="ARBA" id="ARBA00023136"/>
    </source>
</evidence>
<dbReference type="EMBL" id="JACJJL010000024">
    <property type="protein sequence ID" value="MBM6662585.1"/>
    <property type="molecule type" value="Genomic_DNA"/>
</dbReference>
<dbReference type="AlphaFoldDB" id="A0A938WQ33"/>
<feature type="transmembrane region" description="Helical" evidence="6">
    <location>
        <begin position="215"/>
        <end position="248"/>
    </location>
</feature>
<organism evidence="7 8">
    <name type="scientific">Marseilla massiliensis</name>
    <dbReference type="NCBI Taxonomy" id="1841864"/>
    <lineage>
        <taxon>Bacteria</taxon>
        <taxon>Pseudomonadati</taxon>
        <taxon>Bacteroidota</taxon>
        <taxon>Bacteroidia</taxon>
        <taxon>Bacteroidales</taxon>
        <taxon>Prevotellaceae</taxon>
        <taxon>Marseilla</taxon>
    </lineage>
</organism>
<comment type="subcellular location">
    <subcellularLocation>
        <location evidence="1">Cell inner membrane</location>
        <topology evidence="1">Multi-pass membrane protein</topology>
    </subcellularLocation>
    <subcellularLocation>
        <location evidence="6">Cell membrane</location>
        <topology evidence="6">Multi-pass membrane protein</topology>
    </subcellularLocation>
</comment>
<evidence type="ECO:0000256" key="3">
    <source>
        <dbReference type="ARBA" id="ARBA00022692"/>
    </source>
</evidence>
<feature type="transmembrane region" description="Helical" evidence="6">
    <location>
        <begin position="346"/>
        <end position="368"/>
    </location>
</feature>
<keyword evidence="6" id="KW-0739">Sodium transport</keyword>
<feature type="transmembrane region" description="Helical" evidence="6">
    <location>
        <begin position="25"/>
        <end position="45"/>
    </location>
</feature>
<feature type="transmembrane region" description="Helical" evidence="6">
    <location>
        <begin position="105"/>
        <end position="124"/>
    </location>
</feature>
<dbReference type="HAMAP" id="MF_01844">
    <property type="entry name" value="NhaA"/>
    <property type="match status" value="1"/>
</dbReference>
<keyword evidence="6" id="KW-0050">Antiport</keyword>
<dbReference type="InterPro" id="IPR023171">
    <property type="entry name" value="Na/H_antiporter_dom_sf"/>
</dbReference>
<dbReference type="InterPro" id="IPR004670">
    <property type="entry name" value="NhaA"/>
</dbReference>
<feature type="transmembrane region" description="Helical" evidence="6">
    <location>
        <begin position="164"/>
        <end position="185"/>
    </location>
</feature>
<evidence type="ECO:0000313" key="7">
    <source>
        <dbReference type="EMBL" id="MBM6662585.1"/>
    </source>
</evidence>
<evidence type="ECO:0000313" key="8">
    <source>
        <dbReference type="Proteomes" id="UP000764045"/>
    </source>
</evidence>
<reference evidence="7 8" key="1">
    <citation type="journal article" date="2021" name="Sci. Rep.">
        <title>The distribution of antibiotic resistance genes in chicken gut microbiota commensals.</title>
        <authorList>
            <person name="Juricova H."/>
            <person name="Matiasovicova J."/>
            <person name="Kubasova T."/>
            <person name="Cejkova D."/>
            <person name="Rychlik I."/>
        </authorList>
    </citation>
    <scope>NUCLEOTIDE SEQUENCE [LARGE SCALE GENOMIC DNA]</scope>
    <source>
        <strain evidence="7 8">An819</strain>
    </source>
</reference>
<keyword evidence="4 6" id="KW-1133">Transmembrane helix</keyword>
<keyword evidence="2 6" id="KW-1003">Cell membrane</keyword>
<gene>
    <name evidence="6 7" type="primary">nhaA</name>
    <name evidence="7" type="ORF">H6B30_12625</name>
</gene>
<feature type="transmembrane region" description="Helical" evidence="6">
    <location>
        <begin position="136"/>
        <end position="155"/>
    </location>
</feature>
<dbReference type="Pfam" id="PF06965">
    <property type="entry name" value="Na_H_antiport_1"/>
    <property type="match status" value="1"/>
</dbReference>
<feature type="transmembrane region" description="Helical" evidence="6">
    <location>
        <begin position="313"/>
        <end position="334"/>
    </location>
</feature>
<dbReference type="GO" id="GO:0006885">
    <property type="term" value="P:regulation of pH"/>
    <property type="evidence" value="ECO:0007669"/>
    <property type="project" value="UniProtKB-UniRule"/>
</dbReference>
<evidence type="ECO:0000256" key="6">
    <source>
        <dbReference type="HAMAP-Rule" id="MF_01844"/>
    </source>
</evidence>
<keyword evidence="3 6" id="KW-0812">Transmembrane</keyword>
<comment type="caution">
    <text evidence="7">The sequence shown here is derived from an EMBL/GenBank/DDBJ whole genome shotgun (WGS) entry which is preliminary data.</text>
</comment>
<keyword evidence="6" id="KW-0406">Ion transport</keyword>
<evidence type="ECO:0000256" key="1">
    <source>
        <dbReference type="ARBA" id="ARBA00004429"/>
    </source>
</evidence>
<keyword evidence="5 6" id="KW-0472">Membrane</keyword>
<dbReference type="PANTHER" id="PTHR30341">
    <property type="entry name" value="SODIUM ION/PROTON ANTIPORTER NHAA-RELATED"/>
    <property type="match status" value="1"/>
</dbReference>
<comment type="similarity">
    <text evidence="6">Belongs to the NhaA Na(+)/H(+) (TC 2.A.33) antiporter family.</text>
</comment>
<dbReference type="GO" id="GO:0015385">
    <property type="term" value="F:sodium:proton antiporter activity"/>
    <property type="evidence" value="ECO:0007669"/>
    <property type="project" value="UniProtKB-UniRule"/>
</dbReference>
<dbReference type="PANTHER" id="PTHR30341:SF0">
    <property type="entry name" value="NA(+)_H(+) ANTIPORTER NHAA"/>
    <property type="match status" value="1"/>
</dbReference>
<proteinExistence type="inferred from homology"/>
<evidence type="ECO:0000256" key="2">
    <source>
        <dbReference type="ARBA" id="ARBA00022475"/>
    </source>
</evidence>
<feature type="transmembrane region" description="Helical" evidence="6">
    <location>
        <begin position="380"/>
        <end position="405"/>
    </location>
</feature>
<accession>A0A938WQ33</accession>
<dbReference type="Proteomes" id="UP000764045">
    <property type="component" value="Unassembled WGS sequence"/>
</dbReference>
<comment type="function">
    <text evidence="6">Na(+)/H(+) antiporter that extrudes sodium in exchange for external protons.</text>
</comment>
<dbReference type="GO" id="GO:0005886">
    <property type="term" value="C:plasma membrane"/>
    <property type="evidence" value="ECO:0007669"/>
    <property type="project" value="UniProtKB-SubCell"/>
</dbReference>
<keyword evidence="6" id="KW-0813">Transport</keyword>
<comment type="catalytic activity">
    <reaction evidence="6">
        <text>Na(+)(in) + 2 H(+)(out) = Na(+)(out) + 2 H(+)(in)</text>
        <dbReference type="Rhea" id="RHEA:29251"/>
        <dbReference type="ChEBI" id="CHEBI:15378"/>
        <dbReference type="ChEBI" id="CHEBI:29101"/>
    </reaction>
</comment>